<protein>
    <submittedName>
        <fullName evidence="2">Uncharacterized protein</fullName>
    </submittedName>
</protein>
<dbReference type="Proteomes" id="UP000807504">
    <property type="component" value="Unassembled WGS sequence"/>
</dbReference>
<evidence type="ECO:0000313" key="3">
    <source>
        <dbReference type="Proteomes" id="UP000807504"/>
    </source>
</evidence>
<accession>A0A8T0FWZ9</accession>
<dbReference type="AlphaFoldDB" id="A0A8T0FWZ9"/>
<reference evidence="2" key="1">
    <citation type="journal article" date="2020" name="bioRxiv">
        <title>Chromosome-level reference genome of the European wasp spider Argiope bruennichi: a resource for studies on range expansion and evolutionary adaptation.</title>
        <authorList>
            <person name="Sheffer M.M."/>
            <person name="Hoppe A."/>
            <person name="Krehenwinkel H."/>
            <person name="Uhl G."/>
            <person name="Kuss A.W."/>
            <person name="Jensen L."/>
            <person name="Jensen C."/>
            <person name="Gillespie R.G."/>
            <person name="Hoff K.J."/>
            <person name="Prost S."/>
        </authorList>
    </citation>
    <scope>NUCLEOTIDE SEQUENCE</scope>
</reference>
<evidence type="ECO:0000256" key="1">
    <source>
        <dbReference type="SAM" id="MobiDB-lite"/>
    </source>
</evidence>
<feature type="region of interest" description="Disordered" evidence="1">
    <location>
        <begin position="97"/>
        <end position="124"/>
    </location>
</feature>
<evidence type="ECO:0000313" key="2">
    <source>
        <dbReference type="EMBL" id="KAF8795627.1"/>
    </source>
</evidence>
<reference evidence="2" key="2">
    <citation type="submission" date="2020-06" db="EMBL/GenBank/DDBJ databases">
        <authorList>
            <person name="Sheffer M."/>
        </authorList>
    </citation>
    <scope>NUCLEOTIDE SEQUENCE</scope>
</reference>
<proteinExistence type="predicted"/>
<sequence>MGQPAQLNLSPAQLVDLRDDGRSPTENHRLFSWIGEQNQVKKDEVFSMDFSGFEGVSMATSTPHLLDSGWLSLVIADSSRDTLPSAISAKLKVRCQKMDRHPSLSSQEESCVSSSRKNRPKNPK</sequence>
<dbReference type="EMBL" id="JABXBU010000001">
    <property type="protein sequence ID" value="KAF8795627.1"/>
    <property type="molecule type" value="Genomic_DNA"/>
</dbReference>
<comment type="caution">
    <text evidence="2">The sequence shown here is derived from an EMBL/GenBank/DDBJ whole genome shotgun (WGS) entry which is preliminary data.</text>
</comment>
<feature type="compositionally biased region" description="Low complexity" evidence="1">
    <location>
        <begin position="103"/>
        <end position="115"/>
    </location>
</feature>
<name>A0A8T0FWZ9_ARGBR</name>
<gene>
    <name evidence="2" type="ORF">HNY73_000109</name>
</gene>
<keyword evidence="3" id="KW-1185">Reference proteome</keyword>
<organism evidence="2 3">
    <name type="scientific">Argiope bruennichi</name>
    <name type="common">Wasp spider</name>
    <name type="synonym">Aranea bruennichi</name>
    <dbReference type="NCBI Taxonomy" id="94029"/>
    <lineage>
        <taxon>Eukaryota</taxon>
        <taxon>Metazoa</taxon>
        <taxon>Ecdysozoa</taxon>
        <taxon>Arthropoda</taxon>
        <taxon>Chelicerata</taxon>
        <taxon>Arachnida</taxon>
        <taxon>Araneae</taxon>
        <taxon>Araneomorphae</taxon>
        <taxon>Entelegynae</taxon>
        <taxon>Araneoidea</taxon>
        <taxon>Araneidae</taxon>
        <taxon>Argiope</taxon>
    </lineage>
</organism>